<dbReference type="PROSITE" id="PS50943">
    <property type="entry name" value="HTH_CROC1"/>
    <property type="match status" value="1"/>
</dbReference>
<evidence type="ECO:0000259" key="3">
    <source>
        <dbReference type="PROSITE" id="PS50943"/>
    </source>
</evidence>
<evidence type="ECO:0000256" key="2">
    <source>
        <dbReference type="SAM" id="MobiDB-lite"/>
    </source>
</evidence>
<dbReference type="SMART" id="SM00530">
    <property type="entry name" value="HTH_XRE"/>
    <property type="match status" value="1"/>
</dbReference>
<dbReference type="SUPFAM" id="SSF47413">
    <property type="entry name" value="lambda repressor-like DNA-binding domains"/>
    <property type="match status" value="1"/>
</dbReference>
<dbReference type="Pfam" id="PF06114">
    <property type="entry name" value="Peptidase_M78"/>
    <property type="match status" value="1"/>
</dbReference>
<dbReference type="InterPro" id="IPR010982">
    <property type="entry name" value="Lambda_DNA-bd_dom_sf"/>
</dbReference>
<organism evidence="4 5">
    <name type="scientific">Brevibacterium salitolerans</name>
    <dbReference type="NCBI Taxonomy" id="1403566"/>
    <lineage>
        <taxon>Bacteria</taxon>
        <taxon>Bacillati</taxon>
        <taxon>Actinomycetota</taxon>
        <taxon>Actinomycetes</taxon>
        <taxon>Micrococcales</taxon>
        <taxon>Brevibacteriaceae</taxon>
        <taxon>Brevibacterium</taxon>
    </lineage>
</organism>
<dbReference type="PANTHER" id="PTHR43236:SF1">
    <property type="entry name" value="BLL7220 PROTEIN"/>
    <property type="match status" value="1"/>
</dbReference>
<dbReference type="CDD" id="cd00093">
    <property type="entry name" value="HTH_XRE"/>
    <property type="match status" value="1"/>
</dbReference>
<dbReference type="EMBL" id="BAAAPZ010000018">
    <property type="protein sequence ID" value="GAA2105460.1"/>
    <property type="molecule type" value="Genomic_DNA"/>
</dbReference>
<sequence>MRLEPTRIALARTRAGLTKAALAQKLGVGPRSLTNYETAGAPERLAPALAEATGFRPGYFSREEVEPLDEDRAFFRARRRTSARVLHSAVAAGRTGTELYSLITERFRLPRLDLPDLSGMEPESAAVTIRAHWDLGVMPAPNLIQLAESKGVRVLGLPGSTSDVDAFSVWDGGAPFVFLSRQKTAERARFDLAHELGHLLLHSSSGTEEGAITDIEREADHFASAFLLPAAEISAVLGREPSVESILEAKGRFRVSAVALAYRLRTTGALTEWSYRTTAGELASRGYRTGEPGGLPHERSRVFSTVLTRLREKHGLGTEEIGEALGVAAEEVHGLTLGHALTASRAGGDPAHGGDAGRSTSGGPAPEAASPPRLRVVR</sequence>
<dbReference type="Proteomes" id="UP001500984">
    <property type="component" value="Unassembled WGS sequence"/>
</dbReference>
<evidence type="ECO:0000256" key="1">
    <source>
        <dbReference type="ARBA" id="ARBA00007227"/>
    </source>
</evidence>
<dbReference type="InterPro" id="IPR001387">
    <property type="entry name" value="Cro/C1-type_HTH"/>
</dbReference>
<dbReference type="PANTHER" id="PTHR43236">
    <property type="entry name" value="ANTITOXIN HIGA1"/>
    <property type="match status" value="1"/>
</dbReference>
<feature type="domain" description="HTH cro/C1-type" evidence="3">
    <location>
        <begin position="8"/>
        <end position="60"/>
    </location>
</feature>
<accession>A0ABN2X7S3</accession>
<dbReference type="RefSeq" id="WP_344338314.1">
    <property type="nucleotide sequence ID" value="NZ_BAAAPZ010000018.1"/>
</dbReference>
<gene>
    <name evidence="4" type="ORF">GCM10009823_30910</name>
</gene>
<comment type="caution">
    <text evidence="4">The sequence shown here is derived from an EMBL/GenBank/DDBJ whole genome shotgun (WGS) entry which is preliminary data.</text>
</comment>
<dbReference type="InterPro" id="IPR052345">
    <property type="entry name" value="Rad_response_metalloprotease"/>
</dbReference>
<name>A0ABN2X7S3_9MICO</name>
<protein>
    <submittedName>
        <fullName evidence="4">XRE family transcriptional regulator</fullName>
    </submittedName>
</protein>
<dbReference type="InterPro" id="IPR010359">
    <property type="entry name" value="IrrE_HExxH"/>
</dbReference>
<feature type="region of interest" description="Disordered" evidence="2">
    <location>
        <begin position="343"/>
        <end position="378"/>
    </location>
</feature>
<evidence type="ECO:0000313" key="4">
    <source>
        <dbReference type="EMBL" id="GAA2105460.1"/>
    </source>
</evidence>
<proteinExistence type="inferred from homology"/>
<dbReference type="Gene3D" id="1.10.260.40">
    <property type="entry name" value="lambda repressor-like DNA-binding domains"/>
    <property type="match status" value="1"/>
</dbReference>
<reference evidence="5" key="1">
    <citation type="journal article" date="2019" name="Int. J. Syst. Evol. Microbiol.">
        <title>The Global Catalogue of Microorganisms (GCM) 10K type strain sequencing project: providing services to taxonomists for standard genome sequencing and annotation.</title>
        <authorList>
            <consortium name="The Broad Institute Genomics Platform"/>
            <consortium name="The Broad Institute Genome Sequencing Center for Infectious Disease"/>
            <person name="Wu L."/>
            <person name="Ma J."/>
        </authorList>
    </citation>
    <scope>NUCLEOTIDE SEQUENCE [LARGE SCALE GENOMIC DNA]</scope>
    <source>
        <strain evidence="5">JCM 15900</strain>
    </source>
</reference>
<comment type="similarity">
    <text evidence="1">Belongs to the short-chain fatty acyl-CoA assimilation regulator (ScfR) family.</text>
</comment>
<keyword evidence="5" id="KW-1185">Reference proteome</keyword>
<dbReference type="Gene3D" id="1.10.10.2910">
    <property type="match status" value="1"/>
</dbReference>
<feature type="compositionally biased region" description="Low complexity" evidence="2">
    <location>
        <begin position="361"/>
        <end position="372"/>
    </location>
</feature>
<evidence type="ECO:0000313" key="5">
    <source>
        <dbReference type="Proteomes" id="UP001500984"/>
    </source>
</evidence>